<organism evidence="5 6">
    <name type="scientific">Galendromus occidentalis</name>
    <name type="common">western predatory mite</name>
    <dbReference type="NCBI Taxonomy" id="34638"/>
    <lineage>
        <taxon>Eukaryota</taxon>
        <taxon>Metazoa</taxon>
        <taxon>Ecdysozoa</taxon>
        <taxon>Arthropoda</taxon>
        <taxon>Chelicerata</taxon>
        <taxon>Arachnida</taxon>
        <taxon>Acari</taxon>
        <taxon>Parasitiformes</taxon>
        <taxon>Mesostigmata</taxon>
        <taxon>Gamasina</taxon>
        <taxon>Phytoseioidea</taxon>
        <taxon>Phytoseiidae</taxon>
        <taxon>Typhlodrominae</taxon>
        <taxon>Galendromus</taxon>
    </lineage>
</organism>
<feature type="transmembrane region" description="Helical" evidence="2">
    <location>
        <begin position="602"/>
        <end position="625"/>
    </location>
</feature>
<dbReference type="RefSeq" id="XP_003741622.1">
    <property type="nucleotide sequence ID" value="XM_003741574.1"/>
</dbReference>
<feature type="domain" description="Nose resistant-to-fluoxetine protein N-terminal" evidence="4">
    <location>
        <begin position="77"/>
        <end position="226"/>
    </location>
</feature>
<name>A0AAJ6QRP3_9ACAR</name>
<dbReference type="InterPro" id="IPR002656">
    <property type="entry name" value="Acyl_transf_3_dom"/>
</dbReference>
<keyword evidence="2" id="KW-1133">Transmembrane helix</keyword>
<sequence length="747" mass="84793">MGEVVLVLTVFCTTSSAAINPVKERLVDVVANINVPNTTRDLNQYEDLQPIVEGFMKRMTREMYPLFEDILFDPEIPAECGAAFQKIMQGMQSFQFWAYRFVRSSGGLPTALDGKSADLGDYDSCLAAEAKNSNGEILFTGRYCTLFLSIDNVFVHKIIKDAISSYSEIIDYLGNSTTSLDDFLRLMNNRIGVCVPSTCRGEDLEYVVQKLGGKYGFQPWVPACRALSEDPPLSAFQIGVIIVTSVLVILTIVGIFAGRRLEDLGDVRGKTVTKIFYKVLHAFSLERNLRIIFRTDVSADVKHLTCVHGLRAISAFYILYAHSYLVSDPSAQGNPMQIFRWIRYDITMLPVYMGFYVVDTFFCIAGLMTYRSLKQELSKEYAASVPLIVFVTLIRRWIRLSIPAVFLVAFYMLYPALLSGPGKDLTLSFFVDNCARNWWSIPAMVGNFFGLKQCILHLWYVPADFQATAIVVIPVILLIRGRYRLTGSILLIVVGTFSCVFISVHTWLYELPPFVILLPNIVRKVPYLLFGLYNNSLSHLMSTVIGVFLGHFIDKQRTEKPRKYTRSSLLRIWLFISILATINYFLPFYWQTGGDFVNVWAALYAGFSRVIWCSFIGWLIFVCATGNGGIVNRILTSKVFIPLSRVSYSFYLLHVLVMGAKVYHQRNLTEARHYLQAMTTVGDFGQSFFFAVIFFCLVEAPTTHIEKMVYLRICEYVEPRGRARATPPIEEPSKSREASKTIEKYRL</sequence>
<evidence type="ECO:0000256" key="2">
    <source>
        <dbReference type="SAM" id="Phobius"/>
    </source>
</evidence>
<feature type="chain" id="PRO_5042548907" evidence="3">
    <location>
        <begin position="18"/>
        <end position="747"/>
    </location>
</feature>
<dbReference type="InterPro" id="IPR006621">
    <property type="entry name" value="Nose-resist-to-fluoxetine_N"/>
</dbReference>
<protein>
    <submittedName>
        <fullName evidence="6">Nose resistant to fluoxetine protein 6-like</fullName>
    </submittedName>
</protein>
<feature type="transmembrane region" description="Helical" evidence="2">
    <location>
        <begin position="458"/>
        <end position="477"/>
    </location>
</feature>
<feature type="transmembrane region" description="Helical" evidence="2">
    <location>
        <begin position="489"/>
        <end position="508"/>
    </location>
</feature>
<feature type="transmembrane region" description="Helical" evidence="2">
    <location>
        <begin position="570"/>
        <end position="590"/>
    </location>
</feature>
<dbReference type="PANTHER" id="PTHR11161">
    <property type="entry name" value="O-ACYLTRANSFERASE"/>
    <property type="match status" value="1"/>
</dbReference>
<evidence type="ECO:0000313" key="5">
    <source>
        <dbReference type="Proteomes" id="UP000694867"/>
    </source>
</evidence>
<dbReference type="KEGG" id="goe:100908355"/>
<feature type="transmembrane region" description="Helical" evidence="2">
    <location>
        <begin position="528"/>
        <end position="549"/>
    </location>
</feature>
<gene>
    <name evidence="6" type="primary">LOC100908355</name>
</gene>
<proteinExistence type="predicted"/>
<reference evidence="6" key="1">
    <citation type="submission" date="2025-08" db="UniProtKB">
        <authorList>
            <consortium name="RefSeq"/>
        </authorList>
    </citation>
    <scope>IDENTIFICATION</scope>
</reference>
<dbReference type="GO" id="GO:0016747">
    <property type="term" value="F:acyltransferase activity, transferring groups other than amino-acyl groups"/>
    <property type="evidence" value="ECO:0007669"/>
    <property type="project" value="InterPro"/>
</dbReference>
<dbReference type="Pfam" id="PF01757">
    <property type="entry name" value="Acyl_transf_3"/>
    <property type="match status" value="1"/>
</dbReference>
<keyword evidence="5" id="KW-1185">Reference proteome</keyword>
<feature type="transmembrane region" description="Helical" evidence="2">
    <location>
        <begin position="235"/>
        <end position="258"/>
    </location>
</feature>
<keyword evidence="2" id="KW-0472">Membrane</keyword>
<evidence type="ECO:0000256" key="3">
    <source>
        <dbReference type="SAM" id="SignalP"/>
    </source>
</evidence>
<dbReference type="PANTHER" id="PTHR11161:SF0">
    <property type="entry name" value="O-ACYLTRANSFERASE LIKE PROTEIN"/>
    <property type="match status" value="1"/>
</dbReference>
<dbReference type="SMART" id="SM00703">
    <property type="entry name" value="NRF"/>
    <property type="match status" value="1"/>
</dbReference>
<feature type="signal peptide" evidence="3">
    <location>
        <begin position="1"/>
        <end position="17"/>
    </location>
</feature>
<feature type="transmembrane region" description="Helical" evidence="2">
    <location>
        <begin position="349"/>
        <end position="369"/>
    </location>
</feature>
<accession>A0AAJ6QRP3</accession>
<dbReference type="InterPro" id="IPR052728">
    <property type="entry name" value="O2_lipid_transport_reg"/>
</dbReference>
<keyword evidence="2" id="KW-0812">Transmembrane</keyword>
<evidence type="ECO:0000313" key="6">
    <source>
        <dbReference type="RefSeq" id="XP_003741622.1"/>
    </source>
</evidence>
<dbReference type="GeneID" id="100908355"/>
<feature type="transmembrane region" description="Helical" evidence="2">
    <location>
        <begin position="684"/>
        <end position="702"/>
    </location>
</feature>
<dbReference type="Pfam" id="PF20146">
    <property type="entry name" value="NRF"/>
    <property type="match status" value="1"/>
</dbReference>
<feature type="region of interest" description="Disordered" evidence="1">
    <location>
        <begin position="724"/>
        <end position="747"/>
    </location>
</feature>
<evidence type="ECO:0000256" key="1">
    <source>
        <dbReference type="SAM" id="MobiDB-lite"/>
    </source>
</evidence>
<keyword evidence="3" id="KW-0732">Signal</keyword>
<feature type="transmembrane region" description="Helical" evidence="2">
    <location>
        <begin position="405"/>
        <end position="422"/>
    </location>
</feature>
<dbReference type="AlphaFoldDB" id="A0AAJ6QRP3"/>
<dbReference type="Proteomes" id="UP000694867">
    <property type="component" value="Unplaced"/>
</dbReference>
<feature type="compositionally biased region" description="Basic and acidic residues" evidence="1">
    <location>
        <begin position="731"/>
        <end position="747"/>
    </location>
</feature>
<evidence type="ECO:0000259" key="4">
    <source>
        <dbReference type="SMART" id="SM00703"/>
    </source>
</evidence>